<name>A0ACB7ZKH3_9ERIC</name>
<keyword evidence="2" id="KW-1185">Reference proteome</keyword>
<gene>
    <name evidence="1" type="ORF">Vadar_009052</name>
</gene>
<dbReference type="EMBL" id="CM037159">
    <property type="protein sequence ID" value="KAH7865625.1"/>
    <property type="molecule type" value="Genomic_DNA"/>
</dbReference>
<comment type="caution">
    <text evidence="1">The sequence shown here is derived from an EMBL/GenBank/DDBJ whole genome shotgun (WGS) entry which is preliminary data.</text>
</comment>
<dbReference type="Proteomes" id="UP000828048">
    <property type="component" value="Chromosome 9"/>
</dbReference>
<proteinExistence type="predicted"/>
<reference evidence="1 2" key="1">
    <citation type="journal article" date="2021" name="Hortic Res">
        <title>High-quality reference genome and annotation aids understanding of berry development for evergreen blueberry (Vaccinium darrowii).</title>
        <authorList>
            <person name="Yu J."/>
            <person name="Hulse-Kemp A.M."/>
            <person name="Babiker E."/>
            <person name="Staton M."/>
        </authorList>
    </citation>
    <scope>NUCLEOTIDE SEQUENCE [LARGE SCALE GENOMIC DNA]</scope>
    <source>
        <strain evidence="2">cv. NJ 8807/NJ 8810</strain>
        <tissue evidence="1">Young leaf</tissue>
    </source>
</reference>
<sequence length="160" mass="18078">MAWNVHSSGVFTVGVMCRAWEKRFGPWTASVDLIEECCTTKGSVLFLASILSPTLQQLISSAYRSSRTWASGAAAAIQLQYFCTRQPPNGGLWRRMNKPGKWTLLTRRLCCSSSRTEGTKHDRHWMTNKPHPSFCSKKQIPYQKAPLGLESRILKSQPFI</sequence>
<evidence type="ECO:0000313" key="1">
    <source>
        <dbReference type="EMBL" id="KAH7865625.1"/>
    </source>
</evidence>
<evidence type="ECO:0000313" key="2">
    <source>
        <dbReference type="Proteomes" id="UP000828048"/>
    </source>
</evidence>
<protein>
    <submittedName>
        <fullName evidence="1">Uncharacterized protein</fullName>
    </submittedName>
</protein>
<organism evidence="1 2">
    <name type="scientific">Vaccinium darrowii</name>
    <dbReference type="NCBI Taxonomy" id="229202"/>
    <lineage>
        <taxon>Eukaryota</taxon>
        <taxon>Viridiplantae</taxon>
        <taxon>Streptophyta</taxon>
        <taxon>Embryophyta</taxon>
        <taxon>Tracheophyta</taxon>
        <taxon>Spermatophyta</taxon>
        <taxon>Magnoliopsida</taxon>
        <taxon>eudicotyledons</taxon>
        <taxon>Gunneridae</taxon>
        <taxon>Pentapetalae</taxon>
        <taxon>asterids</taxon>
        <taxon>Ericales</taxon>
        <taxon>Ericaceae</taxon>
        <taxon>Vaccinioideae</taxon>
        <taxon>Vaccinieae</taxon>
        <taxon>Vaccinium</taxon>
    </lineage>
</organism>
<accession>A0ACB7ZKH3</accession>